<comment type="caution">
    <text evidence="2">The sequence shown here is derived from an EMBL/GenBank/DDBJ whole genome shotgun (WGS) entry which is preliminary data.</text>
</comment>
<keyword evidence="3" id="KW-1185">Reference proteome</keyword>
<proteinExistence type="predicted"/>
<reference evidence="2 3" key="1">
    <citation type="submission" date="2024-03" db="EMBL/GenBank/DDBJ databases">
        <title>YIM 134122 draft genome.</title>
        <authorList>
            <person name="Zuo S."/>
            <person name="Xiong L."/>
        </authorList>
    </citation>
    <scope>NUCLEOTIDE SEQUENCE [LARGE SCALE GENOMIC DNA]</scope>
    <source>
        <strain evidence="2 3">YIM 134122</strain>
    </source>
</reference>
<dbReference type="PANTHER" id="PTHR43244">
    <property type="match status" value="1"/>
</dbReference>
<feature type="domain" description="Luciferase-like" evidence="1">
    <location>
        <begin position="114"/>
        <end position="244"/>
    </location>
</feature>
<feature type="domain" description="Luciferase-like" evidence="1">
    <location>
        <begin position="17"/>
        <end position="100"/>
    </location>
</feature>
<dbReference type="Pfam" id="PF00296">
    <property type="entry name" value="Bac_luciferase"/>
    <property type="match status" value="2"/>
</dbReference>
<name>A0ABU9W4V7_9MICO</name>
<evidence type="ECO:0000313" key="2">
    <source>
        <dbReference type="EMBL" id="MEN1946690.1"/>
    </source>
</evidence>
<dbReference type="RefSeq" id="WP_342113223.1">
    <property type="nucleotide sequence ID" value="NZ_JBCAUN010000002.1"/>
</dbReference>
<dbReference type="InterPro" id="IPR011251">
    <property type="entry name" value="Luciferase-like_dom"/>
</dbReference>
<evidence type="ECO:0000313" key="3">
    <source>
        <dbReference type="Proteomes" id="UP001425155"/>
    </source>
</evidence>
<sequence>MSTAPALVSLGLAGALDRAAIRELAVAAEAAGLHALWLNDTPDGEALAGLAAAAEVTDRLVLATGVIPFDRWPASVIAERVRDLALPQDRLVLGVGSGAARRPLAIVTPQLDELQRSVEAPVLLGALGPRMRELAATRASGALLSWLPPEVASETAAVLRQTATDAAVPRPRAVLYARGIVDTDAASALAEETARYASYPSYAANFERLGVGAVDTTIAGTTPEALRGRLDDYRAGVDELVFRAITADGSTPAYRRIIDALAAAAAR</sequence>
<dbReference type="InterPro" id="IPR036661">
    <property type="entry name" value="Luciferase-like_sf"/>
</dbReference>
<dbReference type="PANTHER" id="PTHR43244:SF2">
    <property type="entry name" value="CONSERVED HYPOTHETICAL ALANINE AND PROLINE-RICH PROTEIN"/>
    <property type="match status" value="1"/>
</dbReference>
<organism evidence="2 3">
    <name type="scientific">Leifsonia stereocauli</name>
    <dbReference type="NCBI Taxonomy" id="3134136"/>
    <lineage>
        <taxon>Bacteria</taxon>
        <taxon>Bacillati</taxon>
        <taxon>Actinomycetota</taxon>
        <taxon>Actinomycetes</taxon>
        <taxon>Micrococcales</taxon>
        <taxon>Microbacteriaceae</taxon>
        <taxon>Leifsonia</taxon>
    </lineage>
</organism>
<evidence type="ECO:0000259" key="1">
    <source>
        <dbReference type="Pfam" id="PF00296"/>
    </source>
</evidence>
<dbReference type="InterPro" id="IPR050564">
    <property type="entry name" value="F420-G6PD/mer"/>
</dbReference>
<accession>A0ABU9W4V7</accession>
<dbReference type="EMBL" id="JBCLVG010000002">
    <property type="protein sequence ID" value="MEN1946690.1"/>
    <property type="molecule type" value="Genomic_DNA"/>
</dbReference>
<gene>
    <name evidence="2" type="ORF">WJX64_09040</name>
</gene>
<dbReference type="Proteomes" id="UP001425155">
    <property type="component" value="Unassembled WGS sequence"/>
</dbReference>
<protein>
    <submittedName>
        <fullName evidence="2">LLM class flavin-dependent oxidoreductase</fullName>
    </submittedName>
</protein>
<dbReference type="SUPFAM" id="SSF51679">
    <property type="entry name" value="Bacterial luciferase-like"/>
    <property type="match status" value="1"/>
</dbReference>
<dbReference type="Gene3D" id="3.20.20.30">
    <property type="entry name" value="Luciferase-like domain"/>
    <property type="match status" value="2"/>
</dbReference>